<dbReference type="AlphaFoldDB" id="F8MPF8"/>
<dbReference type="RefSeq" id="XP_009852636.1">
    <property type="nucleotide sequence ID" value="XM_009854334.1"/>
</dbReference>
<dbReference type="HOGENOM" id="CLU_3014735_0_0_1"/>
<accession>F8MPF8</accession>
<dbReference type="EMBL" id="GL891305">
    <property type="protein sequence ID" value="EGO57117.1"/>
    <property type="molecule type" value="Genomic_DNA"/>
</dbReference>
<evidence type="ECO:0000313" key="2">
    <source>
        <dbReference type="Proteomes" id="UP000008065"/>
    </source>
</evidence>
<keyword evidence="2" id="KW-1185">Reference proteome</keyword>
<gene>
    <name evidence="1" type="ORF">NEUTE1DRAFT_95495</name>
</gene>
<feature type="non-terminal residue" evidence="1">
    <location>
        <position position="1"/>
    </location>
</feature>
<evidence type="ECO:0000313" key="1">
    <source>
        <dbReference type="EMBL" id="EGO57117.1"/>
    </source>
</evidence>
<sequence length="56" mass="6447">MIISGFLSVLFCLVLICFGLFWFALFTAAHCCSLLSCLYPYIHKITGCYDRHKHQT</sequence>
<reference evidence="2" key="1">
    <citation type="journal article" date="2011" name="Genetics">
        <title>Massive changes in genome architecture accompany the transition to self-fertility in the filamentous fungus Neurospora tetrasperma.</title>
        <authorList>
            <person name="Ellison C.E."/>
            <person name="Stajich J.E."/>
            <person name="Jacobson D.J."/>
            <person name="Natvig D.O."/>
            <person name="Lapidus A."/>
            <person name="Foster B."/>
            <person name="Aerts A."/>
            <person name="Riley R."/>
            <person name="Lindquist E.A."/>
            <person name="Grigoriev I.V."/>
            <person name="Taylor J.W."/>
        </authorList>
    </citation>
    <scope>NUCLEOTIDE SEQUENCE [LARGE SCALE GENOMIC DNA]</scope>
    <source>
        <strain evidence="2">FGSC 2508 / P0657</strain>
    </source>
</reference>
<dbReference type="VEuPathDB" id="FungiDB:NEUTE1DRAFT_95495"/>
<name>F8MPF8_NEUT8</name>
<dbReference type="GeneID" id="20831681"/>
<dbReference type="Proteomes" id="UP000008065">
    <property type="component" value="Unassembled WGS sequence"/>
</dbReference>
<proteinExistence type="predicted"/>
<organism evidence="1 2">
    <name type="scientific">Neurospora tetrasperma (strain FGSC 2508 / ATCC MYA-4615 / P0657)</name>
    <dbReference type="NCBI Taxonomy" id="510951"/>
    <lineage>
        <taxon>Eukaryota</taxon>
        <taxon>Fungi</taxon>
        <taxon>Dikarya</taxon>
        <taxon>Ascomycota</taxon>
        <taxon>Pezizomycotina</taxon>
        <taxon>Sordariomycetes</taxon>
        <taxon>Sordariomycetidae</taxon>
        <taxon>Sordariales</taxon>
        <taxon>Sordariaceae</taxon>
        <taxon>Neurospora</taxon>
    </lineage>
</organism>
<dbReference type="KEGG" id="nte:NEUTE1DRAFT95495"/>
<protein>
    <submittedName>
        <fullName evidence="1">Uncharacterized protein</fullName>
    </submittedName>
</protein>